<protein>
    <submittedName>
        <fullName evidence="2">Uncharacterized protein</fullName>
    </submittedName>
</protein>
<accession>A0ABS8UPG8</accession>
<evidence type="ECO:0000313" key="2">
    <source>
        <dbReference type="EMBL" id="MCD9560744.1"/>
    </source>
</evidence>
<keyword evidence="3" id="KW-1185">Reference proteome</keyword>
<dbReference type="Proteomes" id="UP000823775">
    <property type="component" value="Unassembled WGS sequence"/>
</dbReference>
<dbReference type="EMBL" id="JACEIK010002372">
    <property type="protein sequence ID" value="MCD9560744.1"/>
    <property type="molecule type" value="Genomic_DNA"/>
</dbReference>
<sequence>MAGGAAGGFITRALESMLKECSNKKCSALQIAIQSYIGSYLPLLYLISFEILFCATFLFMFDFLNLLHLNSEAIHPPSSDFLLSAFLLMPMPNKTVKKSAWDSVPRISASHVDLPFGQLDSVIFV</sequence>
<gene>
    <name evidence="2" type="ORF">HAX54_019535</name>
</gene>
<comment type="caution">
    <text evidence="2">The sequence shown here is derived from an EMBL/GenBank/DDBJ whole genome shotgun (WGS) entry which is preliminary data.</text>
</comment>
<evidence type="ECO:0000256" key="1">
    <source>
        <dbReference type="SAM" id="Phobius"/>
    </source>
</evidence>
<evidence type="ECO:0000313" key="3">
    <source>
        <dbReference type="Proteomes" id="UP000823775"/>
    </source>
</evidence>
<feature type="transmembrane region" description="Helical" evidence="1">
    <location>
        <begin position="43"/>
        <end position="61"/>
    </location>
</feature>
<organism evidence="2 3">
    <name type="scientific">Datura stramonium</name>
    <name type="common">Jimsonweed</name>
    <name type="synonym">Common thornapple</name>
    <dbReference type="NCBI Taxonomy" id="4076"/>
    <lineage>
        <taxon>Eukaryota</taxon>
        <taxon>Viridiplantae</taxon>
        <taxon>Streptophyta</taxon>
        <taxon>Embryophyta</taxon>
        <taxon>Tracheophyta</taxon>
        <taxon>Spermatophyta</taxon>
        <taxon>Magnoliopsida</taxon>
        <taxon>eudicotyledons</taxon>
        <taxon>Gunneridae</taxon>
        <taxon>Pentapetalae</taxon>
        <taxon>asterids</taxon>
        <taxon>lamiids</taxon>
        <taxon>Solanales</taxon>
        <taxon>Solanaceae</taxon>
        <taxon>Solanoideae</taxon>
        <taxon>Datureae</taxon>
        <taxon>Datura</taxon>
    </lineage>
</organism>
<proteinExistence type="predicted"/>
<name>A0ABS8UPG8_DATST</name>
<keyword evidence="1" id="KW-1133">Transmembrane helix</keyword>
<keyword evidence="1" id="KW-0812">Transmembrane</keyword>
<keyword evidence="1" id="KW-0472">Membrane</keyword>
<reference evidence="2 3" key="1">
    <citation type="journal article" date="2021" name="BMC Genomics">
        <title>Datura genome reveals duplications of psychoactive alkaloid biosynthetic genes and high mutation rate following tissue culture.</title>
        <authorList>
            <person name="Rajewski A."/>
            <person name="Carter-House D."/>
            <person name="Stajich J."/>
            <person name="Litt A."/>
        </authorList>
    </citation>
    <scope>NUCLEOTIDE SEQUENCE [LARGE SCALE GENOMIC DNA]</scope>
    <source>
        <strain evidence="2">AR-01</strain>
    </source>
</reference>